<dbReference type="EMBL" id="AILX01000040">
    <property type="protein sequence ID" value="EJF82567.1"/>
    <property type="molecule type" value="Genomic_DNA"/>
</dbReference>
<evidence type="ECO:0000313" key="1">
    <source>
        <dbReference type="EMBL" id="EJF82567.1"/>
    </source>
</evidence>
<dbReference type="HOGENOM" id="CLU_2822414_0_0_5"/>
<dbReference type="AlphaFoldDB" id="J1JDN6"/>
<accession>J1JDN6</accession>
<sequence length="66" mass="7561">MSLRIAIVSPVMSIWDHCVFCPSFTKLYLAKGFQITLFNTFSLFPRNSTFSNNSVIEILPFITEIL</sequence>
<protein>
    <submittedName>
        <fullName evidence="1">Uncharacterized protein</fullName>
    </submittedName>
</protein>
<gene>
    <name evidence="1" type="ORF">MCW_01634</name>
</gene>
<comment type="caution">
    <text evidence="1">The sequence shown here is derived from an EMBL/GenBank/DDBJ whole genome shotgun (WGS) entry which is preliminary data.</text>
</comment>
<organism evidence="1 2">
    <name type="scientific">Cardidatus Bartonella washoeensis 085-0475</name>
    <dbReference type="NCBI Taxonomy" id="1094564"/>
    <lineage>
        <taxon>Bacteria</taxon>
        <taxon>Pseudomonadati</taxon>
        <taxon>Pseudomonadota</taxon>
        <taxon>Alphaproteobacteria</taxon>
        <taxon>Hyphomicrobiales</taxon>
        <taxon>Bartonellaceae</taxon>
        <taxon>Bartonella</taxon>
    </lineage>
</organism>
<evidence type="ECO:0000313" key="2">
    <source>
        <dbReference type="Proteomes" id="UP000002646"/>
    </source>
</evidence>
<dbReference type="Proteomes" id="UP000002646">
    <property type="component" value="Unassembled WGS sequence"/>
</dbReference>
<name>J1JDN6_9HYPH</name>
<proteinExistence type="predicted"/>
<dbReference type="STRING" id="1094564.MCW_01634"/>
<reference evidence="1 2" key="1">
    <citation type="submission" date="2012-03" db="EMBL/GenBank/DDBJ databases">
        <title>The Genome Sequence of Bartonella washoensis 085-0475.</title>
        <authorList>
            <consortium name="The Broad Institute Genome Sequencing Platform"/>
            <consortium name="The Broad Institute Genome Sequencing Center for Infectious Disease"/>
            <person name="Feldgarden M."/>
            <person name="Kirby J."/>
            <person name="Kosoy M."/>
            <person name="Birtles R."/>
            <person name="Probert W.S."/>
            <person name="Chiaraviglio L."/>
            <person name="Young S.K."/>
            <person name="Zeng Q."/>
            <person name="Gargeya S."/>
            <person name="Fitzgerald M."/>
            <person name="Haas B."/>
            <person name="Abouelleil A."/>
            <person name="Alvarado L."/>
            <person name="Arachchi H.M."/>
            <person name="Berlin A."/>
            <person name="Chapman S.B."/>
            <person name="Gearin G."/>
            <person name="Goldberg J."/>
            <person name="Griggs A."/>
            <person name="Gujja S."/>
            <person name="Hansen M."/>
            <person name="Heiman D."/>
            <person name="Howarth C."/>
            <person name="Larimer J."/>
            <person name="Lui A."/>
            <person name="MacDonald P.J.P."/>
            <person name="McCowen C."/>
            <person name="Montmayeur A."/>
            <person name="Murphy C."/>
            <person name="Neiman D."/>
            <person name="Pearson M."/>
            <person name="Priest M."/>
            <person name="Roberts A."/>
            <person name="Saif S."/>
            <person name="Shea T."/>
            <person name="Sisk P."/>
            <person name="Stolte C."/>
            <person name="Sykes S."/>
            <person name="Wortman J."/>
            <person name="Nusbaum C."/>
            <person name="Birren B."/>
        </authorList>
    </citation>
    <scope>NUCLEOTIDE SEQUENCE [LARGE SCALE GENOMIC DNA]</scope>
    <source>
        <strain evidence="1 2">085-0475</strain>
    </source>
</reference>